<dbReference type="EMBL" id="DVOF01000232">
    <property type="protein sequence ID" value="HIV03438.1"/>
    <property type="molecule type" value="Genomic_DNA"/>
</dbReference>
<dbReference type="Proteomes" id="UP000886743">
    <property type="component" value="Unassembled WGS sequence"/>
</dbReference>
<dbReference type="AlphaFoldDB" id="A0A9D1NJ68"/>
<evidence type="ECO:0000256" key="4">
    <source>
        <dbReference type="RuleBase" id="RU003733"/>
    </source>
</evidence>
<dbReference type="InterPro" id="IPR050406">
    <property type="entry name" value="FGGY_Carb_Kinase"/>
</dbReference>
<dbReference type="InterPro" id="IPR018483">
    <property type="entry name" value="Carb_kinase_FGGY_CS"/>
</dbReference>
<feature type="domain" description="Carbohydrate kinase FGGY N-terminal" evidence="5">
    <location>
        <begin position="2"/>
        <end position="241"/>
    </location>
</feature>
<dbReference type="Pfam" id="PF00370">
    <property type="entry name" value="FGGY_N"/>
    <property type="match status" value="1"/>
</dbReference>
<dbReference type="InterPro" id="IPR000577">
    <property type="entry name" value="Carb_kinase_FGGY"/>
</dbReference>
<dbReference type="InterPro" id="IPR018484">
    <property type="entry name" value="FGGY_N"/>
</dbReference>
<dbReference type="InterPro" id="IPR018485">
    <property type="entry name" value="FGGY_C"/>
</dbReference>
<evidence type="ECO:0000259" key="6">
    <source>
        <dbReference type="Pfam" id="PF02782"/>
    </source>
</evidence>
<reference evidence="7" key="2">
    <citation type="journal article" date="2021" name="PeerJ">
        <title>Extensive microbial diversity within the chicken gut microbiome revealed by metagenomics and culture.</title>
        <authorList>
            <person name="Gilroy R."/>
            <person name="Ravi A."/>
            <person name="Getino M."/>
            <person name="Pursley I."/>
            <person name="Horton D.L."/>
            <person name="Alikhan N.F."/>
            <person name="Baker D."/>
            <person name="Gharbi K."/>
            <person name="Hall N."/>
            <person name="Watson M."/>
            <person name="Adriaenssens E.M."/>
            <person name="Foster-Nyarko E."/>
            <person name="Jarju S."/>
            <person name="Secka A."/>
            <person name="Antonio M."/>
            <person name="Oren A."/>
            <person name="Chaudhuri R.R."/>
            <person name="La Ragione R."/>
            <person name="Hildebrand F."/>
            <person name="Pallen M.J."/>
        </authorList>
    </citation>
    <scope>NUCLEOTIDE SEQUENCE</scope>
    <source>
        <strain evidence="7">4920</strain>
    </source>
</reference>
<evidence type="ECO:0000313" key="7">
    <source>
        <dbReference type="EMBL" id="HIV03438.1"/>
    </source>
</evidence>
<dbReference type="Gene3D" id="3.30.420.40">
    <property type="match status" value="2"/>
</dbReference>
<protein>
    <submittedName>
        <fullName evidence="7">Carbohydrate kinase</fullName>
    </submittedName>
</protein>
<reference evidence="7" key="1">
    <citation type="submission" date="2020-10" db="EMBL/GenBank/DDBJ databases">
        <authorList>
            <person name="Gilroy R."/>
        </authorList>
    </citation>
    <scope>NUCLEOTIDE SEQUENCE</scope>
    <source>
        <strain evidence="7">4920</strain>
    </source>
</reference>
<comment type="similarity">
    <text evidence="1 4">Belongs to the FGGY kinase family.</text>
</comment>
<dbReference type="GO" id="GO:0005975">
    <property type="term" value="P:carbohydrate metabolic process"/>
    <property type="evidence" value="ECO:0007669"/>
    <property type="project" value="InterPro"/>
</dbReference>
<feature type="domain" description="Carbohydrate kinase FGGY C-terminal" evidence="6">
    <location>
        <begin position="286"/>
        <end position="445"/>
    </location>
</feature>
<sequence length="501" mass="54341">MMIGGLDVGTTGCKLALYHETGEFVSRLYKEYDVSRINGEHEIDAEAIFAAVCELIRAAAAKYADLAAIGVTTFGESFVLLGKDDRPLLPAMLYTDPRGGGETQALCETLGEDTLIQIAGVKPHQMYSLPKMMWLKKHRPQIFSQARRVMLMEDYLIYMLTGAAQIDDSLAARTMAFDIRKKCWSGEIFAAAGITPSLMSKPVPSGTTAGKIRKSVKDRLGISGDIIVVNGAHDQAAAAVGAGVFAPGQAVDGTGTVECVTPVFDTIPENRQLYTEGYSAVPYIGGKYVCYALSYTGGAALKWYRDNFAKYESKLAKQTGENVYDVLNSNIKDGPTGLLVLPYFAGAANPYMDNDAKAVIAGLTLEHTCYDVYRALMEGVTYEIMLNLEHLSRFGITPTQLYAAGGGAASDQWLQIKADILRRPITALDAPEAGACGVCMLSSVAIGLCGNLNEARARFVKPKKTFTPNAENVAVYKKLFEKYKRLYPMMKSIMGDGEDDN</sequence>
<comment type="caution">
    <text evidence="7">The sequence shown here is derived from an EMBL/GenBank/DDBJ whole genome shotgun (WGS) entry which is preliminary data.</text>
</comment>
<dbReference type="CDD" id="cd07773">
    <property type="entry name" value="ASKHA_NBD_FGGY_FK"/>
    <property type="match status" value="1"/>
</dbReference>
<evidence type="ECO:0000256" key="2">
    <source>
        <dbReference type="ARBA" id="ARBA00022679"/>
    </source>
</evidence>
<evidence type="ECO:0000259" key="5">
    <source>
        <dbReference type="Pfam" id="PF00370"/>
    </source>
</evidence>
<proteinExistence type="inferred from homology"/>
<dbReference type="Pfam" id="PF02782">
    <property type="entry name" value="FGGY_C"/>
    <property type="match status" value="1"/>
</dbReference>
<dbReference type="PROSITE" id="PS00445">
    <property type="entry name" value="FGGY_KINASES_2"/>
    <property type="match status" value="1"/>
</dbReference>
<dbReference type="GO" id="GO:0016773">
    <property type="term" value="F:phosphotransferase activity, alcohol group as acceptor"/>
    <property type="evidence" value="ECO:0007669"/>
    <property type="project" value="InterPro"/>
</dbReference>
<evidence type="ECO:0000256" key="3">
    <source>
        <dbReference type="ARBA" id="ARBA00022777"/>
    </source>
</evidence>
<dbReference type="InterPro" id="IPR043129">
    <property type="entry name" value="ATPase_NBD"/>
</dbReference>
<organism evidence="7 8">
    <name type="scientific">Candidatus Aphodoplasma excrementigallinarum</name>
    <dbReference type="NCBI Taxonomy" id="2840673"/>
    <lineage>
        <taxon>Bacteria</taxon>
        <taxon>Bacillati</taxon>
        <taxon>Bacillota</taxon>
        <taxon>Clostridia</taxon>
        <taxon>Eubacteriales</taxon>
        <taxon>Candidatus Aphodoplasma</taxon>
    </lineage>
</organism>
<keyword evidence="3 4" id="KW-0418">Kinase</keyword>
<accession>A0A9D1NJ68</accession>
<keyword evidence="2 4" id="KW-0808">Transferase</keyword>
<dbReference type="SUPFAM" id="SSF53067">
    <property type="entry name" value="Actin-like ATPase domain"/>
    <property type="match status" value="2"/>
</dbReference>
<evidence type="ECO:0000256" key="1">
    <source>
        <dbReference type="ARBA" id="ARBA00009156"/>
    </source>
</evidence>
<dbReference type="PROSITE" id="PS00933">
    <property type="entry name" value="FGGY_KINASES_1"/>
    <property type="match status" value="1"/>
</dbReference>
<dbReference type="GO" id="GO:0016301">
    <property type="term" value="F:kinase activity"/>
    <property type="evidence" value="ECO:0007669"/>
    <property type="project" value="UniProtKB-KW"/>
</dbReference>
<name>A0A9D1NJ68_9FIRM</name>
<evidence type="ECO:0000313" key="8">
    <source>
        <dbReference type="Proteomes" id="UP000886743"/>
    </source>
</evidence>
<dbReference type="PANTHER" id="PTHR43095">
    <property type="entry name" value="SUGAR KINASE"/>
    <property type="match status" value="1"/>
</dbReference>
<gene>
    <name evidence="7" type="ORF">IAC74_07665</name>
</gene>
<dbReference type="PIRSF" id="PIRSF000538">
    <property type="entry name" value="GlpK"/>
    <property type="match status" value="1"/>
</dbReference>